<protein>
    <submittedName>
        <fullName evidence="2">Uncharacterized protein</fullName>
    </submittedName>
</protein>
<dbReference type="KEGG" id="vbl:L21SP4_01008"/>
<dbReference type="STRING" id="1307763.L21SP4_01008"/>
<name>A0A0G3EFT1_9BACT</name>
<reference evidence="3" key="1">
    <citation type="submission" date="2015-02" db="EMBL/GenBank/DDBJ databases">
        <title>Description and complete genome sequence of the first cultured representative of the subdivision 5 of the Verrucomicrobia phylum.</title>
        <authorList>
            <person name="Spring S."/>
            <person name="Bunk B."/>
            <person name="Sproer C."/>
            <person name="Klenk H.-P."/>
        </authorList>
    </citation>
    <scope>NUCLEOTIDE SEQUENCE [LARGE SCALE GENOMIC DNA]</scope>
    <source>
        <strain evidence="3">L21-Fru-AB</strain>
    </source>
</reference>
<sequence length="147" mass="15984" precursor="true">MKQADNGRTGLRAAVAALLLAATMPAASQELNLRRQPATLRGLPGEPLTAVLSAETEGDTSLRFEIPAVSNLLLRADEALPLTRSPEGRIRRARRLVWQAMEPGTRVLTNLVVRADGRRMHFPPLRIVVGDVDPADPPEAPEPETQE</sequence>
<gene>
    <name evidence="2" type="ORF">L21SP4_01008</name>
</gene>
<dbReference type="RefSeq" id="WP_052881621.1">
    <property type="nucleotide sequence ID" value="NZ_CP010904.1"/>
</dbReference>
<evidence type="ECO:0000313" key="3">
    <source>
        <dbReference type="Proteomes" id="UP000035268"/>
    </source>
</evidence>
<keyword evidence="3" id="KW-1185">Reference proteome</keyword>
<feature type="chain" id="PRO_5005183944" evidence="1">
    <location>
        <begin position="29"/>
        <end position="147"/>
    </location>
</feature>
<evidence type="ECO:0000313" key="2">
    <source>
        <dbReference type="EMBL" id="AKJ64267.1"/>
    </source>
</evidence>
<keyword evidence="1" id="KW-0732">Signal</keyword>
<reference evidence="2 3" key="2">
    <citation type="journal article" date="2016" name="ISME J.">
        <title>Characterization of the first cultured representative of Verrucomicrobia subdivision 5 indicates the proposal of a novel phylum.</title>
        <authorList>
            <person name="Spring S."/>
            <person name="Bunk B."/>
            <person name="Sproer C."/>
            <person name="Schumann P."/>
            <person name="Rohde M."/>
            <person name="Tindall B.J."/>
            <person name="Klenk H.P."/>
        </authorList>
    </citation>
    <scope>NUCLEOTIDE SEQUENCE [LARGE SCALE GENOMIC DNA]</scope>
    <source>
        <strain evidence="2 3">L21-Fru-AB</strain>
    </source>
</reference>
<dbReference type="AlphaFoldDB" id="A0A0G3EFT1"/>
<feature type="signal peptide" evidence="1">
    <location>
        <begin position="1"/>
        <end position="28"/>
    </location>
</feature>
<proteinExistence type="predicted"/>
<accession>A0A0G3EFT1</accession>
<dbReference type="EMBL" id="CP010904">
    <property type="protein sequence ID" value="AKJ64267.1"/>
    <property type="molecule type" value="Genomic_DNA"/>
</dbReference>
<dbReference type="Proteomes" id="UP000035268">
    <property type="component" value="Chromosome"/>
</dbReference>
<organism evidence="2 3">
    <name type="scientific">Kiritimatiella glycovorans</name>
    <dbReference type="NCBI Taxonomy" id="1307763"/>
    <lineage>
        <taxon>Bacteria</taxon>
        <taxon>Pseudomonadati</taxon>
        <taxon>Kiritimatiellota</taxon>
        <taxon>Kiritimatiellia</taxon>
        <taxon>Kiritimatiellales</taxon>
        <taxon>Kiritimatiellaceae</taxon>
        <taxon>Kiritimatiella</taxon>
    </lineage>
</organism>
<evidence type="ECO:0000256" key="1">
    <source>
        <dbReference type="SAM" id="SignalP"/>
    </source>
</evidence>